<accession>A0A2P6PBQ0</accession>
<dbReference type="Proteomes" id="UP000238479">
    <property type="component" value="Chromosome 7"/>
</dbReference>
<organism evidence="2 3">
    <name type="scientific">Rosa chinensis</name>
    <name type="common">China rose</name>
    <dbReference type="NCBI Taxonomy" id="74649"/>
    <lineage>
        <taxon>Eukaryota</taxon>
        <taxon>Viridiplantae</taxon>
        <taxon>Streptophyta</taxon>
        <taxon>Embryophyta</taxon>
        <taxon>Tracheophyta</taxon>
        <taxon>Spermatophyta</taxon>
        <taxon>Magnoliopsida</taxon>
        <taxon>eudicotyledons</taxon>
        <taxon>Gunneridae</taxon>
        <taxon>Pentapetalae</taxon>
        <taxon>rosids</taxon>
        <taxon>fabids</taxon>
        <taxon>Rosales</taxon>
        <taxon>Rosaceae</taxon>
        <taxon>Rosoideae</taxon>
        <taxon>Rosoideae incertae sedis</taxon>
        <taxon>Rosa</taxon>
    </lineage>
</organism>
<name>A0A2P6PBQ0_ROSCH</name>
<evidence type="ECO:0000256" key="1">
    <source>
        <dbReference type="SAM" id="Phobius"/>
    </source>
</evidence>
<dbReference type="AlphaFoldDB" id="A0A2P6PBQ0"/>
<comment type="caution">
    <text evidence="2">The sequence shown here is derived from an EMBL/GenBank/DDBJ whole genome shotgun (WGS) entry which is preliminary data.</text>
</comment>
<protein>
    <submittedName>
        <fullName evidence="2">Uncharacterized protein</fullName>
    </submittedName>
</protein>
<dbReference type="EMBL" id="PDCK01000045">
    <property type="protein sequence ID" value="PRQ19351.1"/>
    <property type="molecule type" value="Genomic_DNA"/>
</dbReference>
<keyword evidence="1" id="KW-1133">Transmembrane helix</keyword>
<keyword evidence="1" id="KW-0812">Transmembrane</keyword>
<keyword evidence="1" id="KW-0472">Membrane</keyword>
<reference evidence="2 3" key="1">
    <citation type="journal article" date="2018" name="Nat. Genet.">
        <title>The Rosa genome provides new insights in the design of modern roses.</title>
        <authorList>
            <person name="Bendahmane M."/>
        </authorList>
    </citation>
    <scope>NUCLEOTIDE SEQUENCE [LARGE SCALE GENOMIC DNA]</scope>
    <source>
        <strain evidence="3">cv. Old Blush</strain>
    </source>
</reference>
<sequence>MQLLRDNLTLWTSDIPEDGVSLKLDFILFSFILRMVAFWINVISCGCISKDLSYLVSSLGCLFVTSNLGVSFDNLLDGVMVV</sequence>
<evidence type="ECO:0000313" key="2">
    <source>
        <dbReference type="EMBL" id="PRQ19351.1"/>
    </source>
</evidence>
<dbReference type="Gramene" id="PRQ19351">
    <property type="protein sequence ID" value="PRQ19351"/>
    <property type="gene ID" value="RchiOBHm_Chr7g0216281"/>
</dbReference>
<keyword evidence="3" id="KW-1185">Reference proteome</keyword>
<evidence type="ECO:0000313" key="3">
    <source>
        <dbReference type="Proteomes" id="UP000238479"/>
    </source>
</evidence>
<feature type="transmembrane region" description="Helical" evidence="1">
    <location>
        <begin position="20"/>
        <end position="40"/>
    </location>
</feature>
<proteinExistence type="predicted"/>
<feature type="transmembrane region" description="Helical" evidence="1">
    <location>
        <begin position="52"/>
        <end position="72"/>
    </location>
</feature>
<gene>
    <name evidence="2" type="ORF">RchiOBHm_Chr7g0216281</name>
</gene>